<feature type="transmembrane region" description="Helical" evidence="2">
    <location>
        <begin position="1107"/>
        <end position="1128"/>
    </location>
</feature>
<organism evidence="3 4">
    <name type="scientific">Dokdonella fugitiva</name>
    <dbReference type="NCBI Taxonomy" id="328517"/>
    <lineage>
        <taxon>Bacteria</taxon>
        <taxon>Pseudomonadati</taxon>
        <taxon>Pseudomonadota</taxon>
        <taxon>Gammaproteobacteria</taxon>
        <taxon>Lysobacterales</taxon>
        <taxon>Rhodanobacteraceae</taxon>
        <taxon>Dokdonella</taxon>
    </lineage>
</organism>
<name>A0A839F1U9_9GAMM</name>
<feature type="transmembrane region" description="Helical" evidence="2">
    <location>
        <begin position="339"/>
        <end position="354"/>
    </location>
</feature>
<dbReference type="AlphaFoldDB" id="A0A839F1U9"/>
<feature type="region of interest" description="Disordered" evidence="1">
    <location>
        <begin position="1233"/>
        <end position="1253"/>
    </location>
</feature>
<feature type="transmembrane region" description="Helical" evidence="2">
    <location>
        <begin position="390"/>
        <end position="411"/>
    </location>
</feature>
<feature type="transmembrane region" description="Helical" evidence="2">
    <location>
        <begin position="566"/>
        <end position="584"/>
    </location>
</feature>
<dbReference type="SUPFAM" id="SSF82714">
    <property type="entry name" value="Multidrug efflux transporter AcrB TolC docking domain, DN and DC subdomains"/>
    <property type="match status" value="2"/>
</dbReference>
<dbReference type="SUPFAM" id="SSF82866">
    <property type="entry name" value="Multidrug efflux transporter AcrB transmembrane domain"/>
    <property type="match status" value="2"/>
</dbReference>
<feature type="transmembrane region" description="Helical" evidence="2">
    <location>
        <begin position="1189"/>
        <end position="1210"/>
    </location>
</feature>
<feature type="transmembrane region" description="Helical" evidence="2">
    <location>
        <begin position="1055"/>
        <end position="1073"/>
    </location>
</feature>
<feature type="transmembrane region" description="Helical" evidence="2">
    <location>
        <begin position="12"/>
        <end position="32"/>
    </location>
</feature>
<keyword evidence="2" id="KW-0472">Membrane</keyword>
<feature type="transmembrane region" description="Helical" evidence="2">
    <location>
        <begin position="687"/>
        <end position="707"/>
    </location>
</feature>
<evidence type="ECO:0000256" key="1">
    <source>
        <dbReference type="SAM" id="MobiDB-lite"/>
    </source>
</evidence>
<feature type="transmembrane region" description="Helical" evidence="2">
    <location>
        <begin position="1159"/>
        <end position="1177"/>
    </location>
</feature>
<gene>
    <name evidence="3" type="ORF">FHW12_000392</name>
</gene>
<feature type="transmembrane region" description="Helical" evidence="2">
    <location>
        <begin position="649"/>
        <end position="666"/>
    </location>
</feature>
<keyword evidence="2" id="KW-0812">Transmembrane</keyword>
<feature type="transmembrane region" description="Helical" evidence="2">
    <location>
        <begin position="432"/>
        <end position="453"/>
    </location>
</feature>
<dbReference type="EMBL" id="JACGXL010000001">
    <property type="protein sequence ID" value="MBA8886201.1"/>
    <property type="molecule type" value="Genomic_DNA"/>
</dbReference>
<feature type="transmembrane region" description="Helical" evidence="2">
    <location>
        <begin position="465"/>
        <end position="489"/>
    </location>
</feature>
<protein>
    <submittedName>
        <fullName evidence="3">HAE1 family hydrophobic/amphiphilic exporter-1</fullName>
    </submittedName>
</protein>
<dbReference type="Proteomes" id="UP000550401">
    <property type="component" value="Unassembled WGS sequence"/>
</dbReference>
<evidence type="ECO:0000256" key="2">
    <source>
        <dbReference type="SAM" id="Phobius"/>
    </source>
</evidence>
<evidence type="ECO:0000313" key="3">
    <source>
        <dbReference type="EMBL" id="MBA8886201.1"/>
    </source>
</evidence>
<dbReference type="GO" id="GO:0005886">
    <property type="term" value="C:plasma membrane"/>
    <property type="evidence" value="ECO:0007669"/>
    <property type="project" value="TreeGrafter"/>
</dbReference>
<dbReference type="PANTHER" id="PTHR32063">
    <property type="match status" value="1"/>
</dbReference>
<feature type="transmembrane region" description="Helical" evidence="2">
    <location>
        <begin position="533"/>
        <end position="560"/>
    </location>
</feature>
<dbReference type="GO" id="GO:0042910">
    <property type="term" value="F:xenobiotic transmembrane transporter activity"/>
    <property type="evidence" value="ECO:0007669"/>
    <property type="project" value="TreeGrafter"/>
</dbReference>
<evidence type="ECO:0000313" key="4">
    <source>
        <dbReference type="Proteomes" id="UP000550401"/>
    </source>
</evidence>
<dbReference type="Gene3D" id="3.30.70.1430">
    <property type="entry name" value="Multidrug efflux transporter AcrB pore domain"/>
    <property type="match status" value="2"/>
</dbReference>
<dbReference type="Gene3D" id="1.20.1640.10">
    <property type="entry name" value="Multidrug efflux transporter AcrB transmembrane domain"/>
    <property type="match status" value="2"/>
</dbReference>
<proteinExistence type="predicted"/>
<feature type="transmembrane region" description="Helical" evidence="2">
    <location>
        <begin position="1080"/>
        <end position="1101"/>
    </location>
</feature>
<feature type="transmembrane region" description="Helical" evidence="2">
    <location>
        <begin position="361"/>
        <end position="378"/>
    </location>
</feature>
<accession>A0A839F1U9</accession>
<dbReference type="SUPFAM" id="SSF82693">
    <property type="entry name" value="Multidrug efflux transporter AcrB pore domain, PN1, PN2, PC1 and PC2 subdomains"/>
    <property type="match status" value="3"/>
</dbReference>
<dbReference type="Pfam" id="PF00873">
    <property type="entry name" value="ACR_tran"/>
    <property type="match status" value="3"/>
</dbReference>
<dbReference type="Gene3D" id="3.30.2090.10">
    <property type="entry name" value="Multidrug efflux transporter AcrB TolC docking domain, DN and DC subdomains"/>
    <property type="match status" value="2"/>
</dbReference>
<keyword evidence="2" id="KW-1133">Transmembrane helix</keyword>
<sequence length="1253" mass="134918">MNLPELATRRRVTIGMLTVTLVLFGLIGLTGLKVNLLPDLSYPTLTVRTDYEGAAPLEIENLISQPIEEAVGVVKNVRKVHSVSRTSQSDVVLEFAWGTDMDMASLEVRDKLDTVQLPLEAKKPLLLRFNPSTDPIIRLGLTAKGETDEARLKQLRRFADDDLKKHLEPVAGVAAVKVGGGLEDEIEVLIDQQKLARLGIDINDVNTRLKNENVNASGGRIDEGSQRFLVRTINQFKTLDEMRELLVKIDGNVPIRLKDIAEVRQGFKEREGIVRIDGHEAIELAIYKEGDANTVSVANSVKAEIGRLKKTLPSDANLAMIEDQSVFIEGALSDVKKDALIGGVLAILIIFFFLRDSWSTFIISLSLPVSLIATFFFMDQLHLSLNVMSLGGLALATGMVVDDSIVVLENIARLREKGASILEAAVRGTAEVGMAVTASTLTTVAVFFPLVFVQGVAGQLFRDQALTITFAMLTSLVVAMTLIPMLASLKGRSPLAYKDESVDPESLWNKARRGAWAIITWPWRRDWPRALRIAALVVSLPISVAVAAIFFIVLGVMIAISALMRYATLLVFFASGLALGKLPLSFDYARSTLAWGARRAVWPLDDDSPRFQRLLWFVVALPVKFALLLPYLVALVLSVVLLVLVPLGWLFRFVIKWVGWLVLWPYERAAKAYHGFLPNALARPWPVLGFAVIALGATLALVPTLGLDLIPQLAQGRFNMTVTLPPGTPLAETDKVVDEISTRHAKDAGVESIYGVAGTGTRLDANPTESGENIARLSIALKDGGSKKIEAAEIERLRDGMMRADASVKFARPELFSFSAPLEIEIRGYDLDALAKGGQRLAELMKGSPRFADVKSTVEGGYPEIQVHFDQDRAAALGLTTREIADRVVRKVKGEVATRYDFRDRKIDVLVRARAADRTGVDDVRNLVVGYISAKGANGSSNGSTSSAAGAMGASGGNANGGSGNGSGSTLADAAQSSADTPVRLSAVADVIATEGPSEIHRVSQERVAIVSANLRNGDLASAVKEVEGLVANNPLAAGVKVRIGGQSEELDSSVQSLVFALGLAIFLVYLVMASQFESLLHPFVIMFSIPLAAVGAILALKLSGSAISVVVFIGLIMLVGIVVKNAIVLIDRVNQLREAGVPKRAALAQGAESRLRPIVMTTLCTLIGFAPLALGWGEGAEVRAPMALTVIGGLAVSTLLTLVVIPIVYDLLDRRGDEWYVARGERHRAKVESTGADEDLAIEGHGPQGQHA</sequence>
<comment type="caution">
    <text evidence="3">The sequence shown here is derived from an EMBL/GenBank/DDBJ whole genome shotgun (WGS) entry which is preliminary data.</text>
</comment>
<reference evidence="3 4" key="1">
    <citation type="submission" date="2020-07" db="EMBL/GenBank/DDBJ databases">
        <title>Genomic Encyclopedia of Type Strains, Phase IV (KMG-V): Genome sequencing to study the core and pangenomes of soil and plant-associated prokaryotes.</title>
        <authorList>
            <person name="Whitman W."/>
        </authorList>
    </citation>
    <scope>NUCLEOTIDE SEQUENCE [LARGE SCALE GENOMIC DNA]</scope>
    <source>
        <strain evidence="3 4">RH2WT43</strain>
    </source>
</reference>
<dbReference type="PANTHER" id="PTHR32063:SF0">
    <property type="entry name" value="SWARMING MOTILITY PROTEIN SWRC"/>
    <property type="match status" value="1"/>
</dbReference>
<keyword evidence="4" id="KW-1185">Reference proteome</keyword>
<feature type="transmembrane region" description="Helical" evidence="2">
    <location>
        <begin position="614"/>
        <end position="643"/>
    </location>
</feature>
<dbReference type="InterPro" id="IPR001036">
    <property type="entry name" value="Acrflvin-R"/>
</dbReference>
<dbReference type="PRINTS" id="PR00702">
    <property type="entry name" value="ACRIFLAVINRP"/>
</dbReference>
<dbReference type="InterPro" id="IPR027463">
    <property type="entry name" value="AcrB_DN_DC_subdom"/>
</dbReference>